<sequence>MVYIHFPANLTEEEEMLKLNDKKEKQGFKRSRNFEKKLQDPEKTPQPMVAFTPFAATQGEEREEREERPARPRGAQVRGLYDSFVKGDREPRPDREVGREEREERFRERRPVREREPLPKKAASTSQKGVFKDKRDVVAYEDD</sequence>
<name>A0ABY7GCK7_MYAAR</name>
<feature type="non-terminal residue" evidence="2">
    <location>
        <position position="1"/>
    </location>
</feature>
<feature type="compositionally biased region" description="Basic and acidic residues" evidence="1">
    <location>
        <begin position="21"/>
        <end position="43"/>
    </location>
</feature>
<dbReference type="Proteomes" id="UP001164746">
    <property type="component" value="Chromosome 17"/>
</dbReference>
<protein>
    <submittedName>
        <fullName evidence="2">Uncharacterized protein</fullName>
    </submittedName>
</protein>
<accession>A0ABY7GCK7</accession>
<feature type="compositionally biased region" description="Basic and acidic residues" evidence="1">
    <location>
        <begin position="59"/>
        <end position="70"/>
    </location>
</feature>
<feature type="compositionally biased region" description="Basic and acidic residues" evidence="1">
    <location>
        <begin position="130"/>
        <end position="143"/>
    </location>
</feature>
<dbReference type="EMBL" id="CP111028">
    <property type="protein sequence ID" value="WAR31092.1"/>
    <property type="molecule type" value="Genomic_DNA"/>
</dbReference>
<feature type="region of interest" description="Disordered" evidence="1">
    <location>
        <begin position="21"/>
        <end position="143"/>
    </location>
</feature>
<evidence type="ECO:0000313" key="2">
    <source>
        <dbReference type="EMBL" id="WAR31092.1"/>
    </source>
</evidence>
<evidence type="ECO:0000256" key="1">
    <source>
        <dbReference type="SAM" id="MobiDB-lite"/>
    </source>
</evidence>
<feature type="compositionally biased region" description="Basic and acidic residues" evidence="1">
    <location>
        <begin position="85"/>
        <end position="119"/>
    </location>
</feature>
<proteinExistence type="predicted"/>
<evidence type="ECO:0000313" key="3">
    <source>
        <dbReference type="Proteomes" id="UP001164746"/>
    </source>
</evidence>
<reference evidence="2" key="1">
    <citation type="submission" date="2022-11" db="EMBL/GenBank/DDBJ databases">
        <title>Centuries of genome instability and evolution in soft-shell clam transmissible cancer (bioRxiv).</title>
        <authorList>
            <person name="Hart S.F.M."/>
            <person name="Yonemitsu M.A."/>
            <person name="Giersch R.M."/>
            <person name="Beal B.F."/>
            <person name="Arriagada G."/>
            <person name="Davis B.W."/>
            <person name="Ostrander E.A."/>
            <person name="Goff S.P."/>
            <person name="Metzger M.J."/>
        </authorList>
    </citation>
    <scope>NUCLEOTIDE SEQUENCE</scope>
    <source>
        <strain evidence="2">MELC-2E11</strain>
        <tissue evidence="2">Siphon/mantle</tissue>
    </source>
</reference>
<organism evidence="2 3">
    <name type="scientific">Mya arenaria</name>
    <name type="common">Soft-shell clam</name>
    <dbReference type="NCBI Taxonomy" id="6604"/>
    <lineage>
        <taxon>Eukaryota</taxon>
        <taxon>Metazoa</taxon>
        <taxon>Spiralia</taxon>
        <taxon>Lophotrochozoa</taxon>
        <taxon>Mollusca</taxon>
        <taxon>Bivalvia</taxon>
        <taxon>Autobranchia</taxon>
        <taxon>Heteroconchia</taxon>
        <taxon>Euheterodonta</taxon>
        <taxon>Imparidentia</taxon>
        <taxon>Neoheterodontei</taxon>
        <taxon>Myida</taxon>
        <taxon>Myoidea</taxon>
        <taxon>Myidae</taxon>
        <taxon>Mya</taxon>
    </lineage>
</organism>
<keyword evidence="3" id="KW-1185">Reference proteome</keyword>
<gene>
    <name evidence="2" type="ORF">MAR_033634</name>
</gene>